<feature type="transmembrane region" description="Helical" evidence="3">
    <location>
        <begin position="74"/>
        <end position="92"/>
    </location>
</feature>
<comment type="caution">
    <text evidence="5">The sequence shown here is derived from an EMBL/GenBank/DDBJ whole genome shotgun (WGS) entry which is preliminary data.</text>
</comment>
<feature type="transmembrane region" description="Helical" evidence="3">
    <location>
        <begin position="7"/>
        <end position="28"/>
    </location>
</feature>
<protein>
    <submittedName>
        <fullName evidence="5">Drug/metabolite transporter (DMT)-like permease</fullName>
    </submittedName>
</protein>
<evidence type="ECO:0000259" key="4">
    <source>
        <dbReference type="Pfam" id="PF00892"/>
    </source>
</evidence>
<dbReference type="EMBL" id="SLUK01000002">
    <property type="protein sequence ID" value="TCL44440.1"/>
    <property type="molecule type" value="Genomic_DNA"/>
</dbReference>
<feature type="region of interest" description="Disordered" evidence="2">
    <location>
        <begin position="288"/>
        <end position="323"/>
    </location>
</feature>
<evidence type="ECO:0000313" key="5">
    <source>
        <dbReference type="EMBL" id="TCL44440.1"/>
    </source>
</evidence>
<accession>A0A9X8UK88</accession>
<comment type="similarity">
    <text evidence="1">Belongs to the EamA transporter family.</text>
</comment>
<feature type="transmembrane region" description="Helical" evidence="3">
    <location>
        <begin position="123"/>
        <end position="139"/>
    </location>
</feature>
<dbReference type="RefSeq" id="WP_132083894.1">
    <property type="nucleotide sequence ID" value="NZ_SLUK01000002.1"/>
</dbReference>
<dbReference type="SUPFAM" id="SSF103481">
    <property type="entry name" value="Multidrug resistance efflux transporter EmrE"/>
    <property type="match status" value="2"/>
</dbReference>
<feature type="transmembrane region" description="Helical" evidence="3">
    <location>
        <begin position="34"/>
        <end position="53"/>
    </location>
</feature>
<evidence type="ECO:0000256" key="1">
    <source>
        <dbReference type="ARBA" id="ARBA00007362"/>
    </source>
</evidence>
<dbReference type="InterPro" id="IPR037185">
    <property type="entry name" value="EmrE-like"/>
</dbReference>
<dbReference type="Pfam" id="PF00892">
    <property type="entry name" value="EamA"/>
    <property type="match status" value="2"/>
</dbReference>
<dbReference type="Proteomes" id="UP000294682">
    <property type="component" value="Unassembled WGS sequence"/>
</dbReference>
<feature type="transmembrane region" description="Helical" evidence="3">
    <location>
        <begin position="211"/>
        <end position="236"/>
    </location>
</feature>
<name>A0A9X8UK88_9FIRM</name>
<reference evidence="5 6" key="1">
    <citation type="submission" date="2019-03" db="EMBL/GenBank/DDBJ databases">
        <title>Genomic Encyclopedia of Type Strains, Phase IV (KMG-IV): sequencing the most valuable type-strain genomes for metagenomic binning, comparative biology and taxonomic classification.</title>
        <authorList>
            <person name="Goeker M."/>
        </authorList>
    </citation>
    <scope>NUCLEOTIDE SEQUENCE [LARGE SCALE GENOMIC DNA]</scope>
    <source>
        <strain evidence="5 6">DSM 100433</strain>
    </source>
</reference>
<dbReference type="PANTHER" id="PTHR22911">
    <property type="entry name" value="ACYL-MALONYL CONDENSING ENZYME-RELATED"/>
    <property type="match status" value="1"/>
</dbReference>
<keyword evidence="6" id="KW-1185">Reference proteome</keyword>
<feature type="transmembrane region" description="Helical" evidence="3">
    <location>
        <begin position="180"/>
        <end position="205"/>
    </location>
</feature>
<dbReference type="PANTHER" id="PTHR22911:SF137">
    <property type="entry name" value="SOLUTE CARRIER FAMILY 35 MEMBER G2-RELATED"/>
    <property type="match status" value="1"/>
</dbReference>
<feature type="transmembrane region" description="Helical" evidence="3">
    <location>
        <begin position="267"/>
        <end position="285"/>
    </location>
</feature>
<dbReference type="InterPro" id="IPR000620">
    <property type="entry name" value="EamA_dom"/>
</dbReference>
<feature type="domain" description="EamA" evidence="4">
    <location>
        <begin position="5"/>
        <end position="138"/>
    </location>
</feature>
<proteinExistence type="inferred from homology"/>
<evidence type="ECO:0000256" key="3">
    <source>
        <dbReference type="SAM" id="Phobius"/>
    </source>
</evidence>
<dbReference type="AlphaFoldDB" id="A0A9X8UK88"/>
<feature type="transmembrane region" description="Helical" evidence="3">
    <location>
        <begin position="98"/>
        <end position="116"/>
    </location>
</feature>
<keyword evidence="3" id="KW-0812">Transmembrane</keyword>
<keyword evidence="3" id="KW-1133">Transmembrane helix</keyword>
<organism evidence="5 6">
    <name type="scientific">Harryflintia acetispora</name>
    <dbReference type="NCBI Taxonomy" id="1849041"/>
    <lineage>
        <taxon>Bacteria</taxon>
        <taxon>Bacillati</taxon>
        <taxon>Bacillota</taxon>
        <taxon>Clostridia</taxon>
        <taxon>Eubacteriales</taxon>
        <taxon>Oscillospiraceae</taxon>
        <taxon>Harryflintia</taxon>
    </lineage>
</organism>
<feature type="transmembrane region" description="Helical" evidence="3">
    <location>
        <begin position="145"/>
        <end position="168"/>
    </location>
</feature>
<evidence type="ECO:0000313" key="6">
    <source>
        <dbReference type="Proteomes" id="UP000294682"/>
    </source>
</evidence>
<evidence type="ECO:0000256" key="2">
    <source>
        <dbReference type="SAM" id="MobiDB-lite"/>
    </source>
</evidence>
<feature type="domain" description="EamA" evidence="4">
    <location>
        <begin position="148"/>
        <end position="284"/>
    </location>
</feature>
<gene>
    <name evidence="5" type="ORF">EDD78_10255</name>
</gene>
<sequence>MQKYKGILFTILSATIFGFTPILGRITYDGGSNGITLTFLRSILALPVLYFLVRRRGLSIRVAPSEVKKILLTGVVGSALTTILLYSSYTYISVGMATTLHFVYPLVISVACVVLFKEKMTPLKICALVLATAGIFFFADKSSGGSAMGFILAIASGFFWSFYVIYLDKSGLKNMYYFKLSFYLCSVAGITAGLFGLVSGQLAVLQLTPKAWLYSFIVAVLTSVGAVTLFQLGVLYVGPSTSAILSTFEPITSIVCGVLILGESLSLLKIIGCVLILSGVILITLSESKKSPPADPPAEDDTDGTGSDAVEVPALEPRQPLEQ</sequence>
<dbReference type="GO" id="GO:0016020">
    <property type="term" value="C:membrane"/>
    <property type="evidence" value="ECO:0007669"/>
    <property type="project" value="InterPro"/>
</dbReference>
<keyword evidence="3" id="KW-0472">Membrane</keyword>